<evidence type="ECO:0000313" key="2">
    <source>
        <dbReference type="EMBL" id="MFA9478696.1"/>
    </source>
</evidence>
<organism evidence="2 3">
    <name type="scientific">Natronomicrosphaera hydrolytica</name>
    <dbReference type="NCBI Taxonomy" id="3242702"/>
    <lineage>
        <taxon>Bacteria</taxon>
        <taxon>Pseudomonadati</taxon>
        <taxon>Planctomycetota</taxon>
        <taxon>Phycisphaerae</taxon>
        <taxon>Phycisphaerales</taxon>
        <taxon>Phycisphaeraceae</taxon>
        <taxon>Natronomicrosphaera</taxon>
    </lineage>
</organism>
<gene>
    <name evidence="2" type="ORF">ACERK3_10345</name>
</gene>
<keyword evidence="1" id="KW-0812">Transmembrane</keyword>
<sequence>MNIDTFLAHYHIKENPFGAEEARHDPVFERLAETAAKHPDFPKILGRVDRPGTAVAFGEKGSGKTAMRLLIGRNVDEHNRKEPESRVLVVPYDDFNPVIDNLVRQTGRDEAEALANIRLADHQDAILSLAVTQLNDSLLGEATRDEEPVHLPNSDPRELKKFIRKLPPQTRTDWGLLSALYDEPRAGTLSGRWQKVRTKLRLGGGLPMGLPLHAAGVAAVVAVALGVWMAVEPTTPNWLPIAVGVAIAAAVLLGGYWLWRHSQSWFLARQVRQDMPSVRRTAGELRQMFADLGTGVVSRQPLPRPEGATDVRYQMTRRLLDVLGELNYVGIIVLIDRVDEPSAISGNPDRMKALIWPTFDNKFLQQERVGIKLLLPIELRHILHRETAAFFQEARLDKQNLVDRLTWSGATLYDLCSTRLRACRPDDAGPISLTDLFADDVTSEMLVDALDQMHQPRDAFKFMYSVLQEHCRTVPEDEANYEVPRLTLESVRRSQSQRVQELYRGLTPA</sequence>
<keyword evidence="1" id="KW-0472">Membrane</keyword>
<dbReference type="EMBL" id="JBGUBD010000005">
    <property type="protein sequence ID" value="MFA9478696.1"/>
    <property type="molecule type" value="Genomic_DNA"/>
</dbReference>
<feature type="transmembrane region" description="Helical" evidence="1">
    <location>
        <begin position="237"/>
        <end position="259"/>
    </location>
</feature>
<accession>A0ABV4U530</accession>
<evidence type="ECO:0000313" key="3">
    <source>
        <dbReference type="Proteomes" id="UP001575105"/>
    </source>
</evidence>
<dbReference type="Proteomes" id="UP001575105">
    <property type="component" value="Unassembled WGS sequence"/>
</dbReference>
<protein>
    <submittedName>
        <fullName evidence="2">Uncharacterized protein</fullName>
    </submittedName>
</protein>
<dbReference type="RefSeq" id="WP_425345622.1">
    <property type="nucleotide sequence ID" value="NZ_JBGUBD010000005.1"/>
</dbReference>
<comment type="caution">
    <text evidence="2">The sequence shown here is derived from an EMBL/GenBank/DDBJ whole genome shotgun (WGS) entry which is preliminary data.</text>
</comment>
<feature type="transmembrane region" description="Helical" evidence="1">
    <location>
        <begin position="210"/>
        <end position="231"/>
    </location>
</feature>
<keyword evidence="3" id="KW-1185">Reference proteome</keyword>
<name>A0ABV4U530_9BACT</name>
<evidence type="ECO:0000256" key="1">
    <source>
        <dbReference type="SAM" id="Phobius"/>
    </source>
</evidence>
<proteinExistence type="predicted"/>
<keyword evidence="1" id="KW-1133">Transmembrane helix</keyword>
<reference evidence="2 3" key="1">
    <citation type="submission" date="2024-08" db="EMBL/GenBank/DDBJ databases">
        <title>Whole-genome sequencing of halo(alkali)philic microorganisms from hypersaline lakes.</title>
        <authorList>
            <person name="Sorokin D.Y."/>
            <person name="Merkel A.Y."/>
            <person name="Messina E."/>
            <person name="Yakimov M."/>
        </authorList>
    </citation>
    <scope>NUCLEOTIDE SEQUENCE [LARGE SCALE GENOMIC DNA]</scope>
    <source>
        <strain evidence="2 3">AB-hyl4</strain>
    </source>
</reference>